<evidence type="ECO:0000313" key="2">
    <source>
        <dbReference type="Proteomes" id="UP000654304"/>
    </source>
</evidence>
<sequence>SNCILRPALTQAKPRSLGPEVARVTGPDPDTAANNLYTDVYGRIKIQFPWDRYGKRNHNSSCWVRVAQAWAGN</sequence>
<organism evidence="1 2">
    <name type="scientific">Undibacterium curvum</name>
    <dbReference type="NCBI Taxonomy" id="2762294"/>
    <lineage>
        <taxon>Bacteria</taxon>
        <taxon>Pseudomonadati</taxon>
        <taxon>Pseudomonadota</taxon>
        <taxon>Betaproteobacteria</taxon>
        <taxon>Burkholderiales</taxon>
        <taxon>Oxalobacteraceae</taxon>
        <taxon>Undibacterium</taxon>
    </lineage>
</organism>
<dbReference type="EMBL" id="JACOGD010000055">
    <property type="protein sequence ID" value="MBC3933724.1"/>
    <property type="molecule type" value="Genomic_DNA"/>
</dbReference>
<dbReference type="Proteomes" id="UP000654304">
    <property type="component" value="Unassembled WGS sequence"/>
</dbReference>
<gene>
    <name evidence="1" type="ORF">H8K43_18830</name>
</gene>
<feature type="non-terminal residue" evidence="1">
    <location>
        <position position="73"/>
    </location>
</feature>
<dbReference type="InterPro" id="IPR037026">
    <property type="entry name" value="Vgr_OB-fold_dom_sf"/>
</dbReference>
<reference evidence="1 2" key="1">
    <citation type="submission" date="2020-08" db="EMBL/GenBank/DDBJ databases">
        <title>Novel species isolated from subtropical streams in China.</title>
        <authorList>
            <person name="Lu H."/>
        </authorList>
    </citation>
    <scope>NUCLEOTIDE SEQUENCE [LARGE SCALE GENOMIC DNA]</scope>
    <source>
        <strain evidence="1 2">CY22W</strain>
    </source>
</reference>
<keyword evidence="2" id="KW-1185">Reference proteome</keyword>
<comment type="caution">
    <text evidence="1">The sequence shown here is derived from an EMBL/GenBank/DDBJ whole genome shotgun (WGS) entry which is preliminary data.</text>
</comment>
<feature type="non-terminal residue" evidence="1">
    <location>
        <position position="1"/>
    </location>
</feature>
<name>A0ABR7AA19_9BURK</name>
<protein>
    <submittedName>
        <fullName evidence="1">Uncharacterized protein</fullName>
    </submittedName>
</protein>
<evidence type="ECO:0000313" key="1">
    <source>
        <dbReference type="EMBL" id="MBC3933724.1"/>
    </source>
</evidence>
<dbReference type="RefSeq" id="WP_186905272.1">
    <property type="nucleotide sequence ID" value="NZ_JACOGD010000055.1"/>
</dbReference>
<dbReference type="Gene3D" id="2.40.50.230">
    <property type="entry name" value="Gp5 N-terminal domain"/>
    <property type="match status" value="1"/>
</dbReference>
<accession>A0ABR7AA19</accession>
<proteinExistence type="predicted"/>
<dbReference type="SUPFAM" id="SSF69255">
    <property type="entry name" value="gp5 N-terminal domain-like"/>
    <property type="match status" value="1"/>
</dbReference>